<keyword evidence="3" id="KW-1185">Reference proteome</keyword>
<feature type="compositionally biased region" description="Polar residues" evidence="1">
    <location>
        <begin position="367"/>
        <end position="377"/>
    </location>
</feature>
<evidence type="ECO:0000313" key="3">
    <source>
        <dbReference type="Proteomes" id="UP000626092"/>
    </source>
</evidence>
<name>A0A834GZG4_RHOSS</name>
<organism evidence="2 3">
    <name type="scientific">Rhododendron simsii</name>
    <name type="common">Sims's rhododendron</name>
    <dbReference type="NCBI Taxonomy" id="118357"/>
    <lineage>
        <taxon>Eukaryota</taxon>
        <taxon>Viridiplantae</taxon>
        <taxon>Streptophyta</taxon>
        <taxon>Embryophyta</taxon>
        <taxon>Tracheophyta</taxon>
        <taxon>Spermatophyta</taxon>
        <taxon>Magnoliopsida</taxon>
        <taxon>eudicotyledons</taxon>
        <taxon>Gunneridae</taxon>
        <taxon>Pentapetalae</taxon>
        <taxon>asterids</taxon>
        <taxon>Ericales</taxon>
        <taxon>Ericaceae</taxon>
        <taxon>Ericoideae</taxon>
        <taxon>Rhodoreae</taxon>
        <taxon>Rhododendron</taxon>
    </lineage>
</organism>
<accession>A0A834GZG4</accession>
<comment type="caution">
    <text evidence="2">The sequence shown here is derived from an EMBL/GenBank/DDBJ whole genome shotgun (WGS) entry which is preliminary data.</text>
</comment>
<evidence type="ECO:0008006" key="4">
    <source>
        <dbReference type="Google" id="ProtNLM"/>
    </source>
</evidence>
<dbReference type="Gene3D" id="3.40.50.300">
    <property type="entry name" value="P-loop containing nucleotide triphosphate hydrolases"/>
    <property type="match status" value="1"/>
</dbReference>
<dbReference type="PANTHER" id="PTHR47481">
    <property type="match status" value="1"/>
</dbReference>
<feature type="compositionally biased region" description="Low complexity" evidence="1">
    <location>
        <begin position="348"/>
        <end position="358"/>
    </location>
</feature>
<evidence type="ECO:0000256" key="1">
    <source>
        <dbReference type="SAM" id="MobiDB-lite"/>
    </source>
</evidence>
<dbReference type="Pfam" id="PF14223">
    <property type="entry name" value="Retrotran_gag_2"/>
    <property type="match status" value="1"/>
</dbReference>
<dbReference type="EMBL" id="WJXA01000005">
    <property type="protein sequence ID" value="KAF7144149.1"/>
    <property type="molecule type" value="Genomic_DNA"/>
</dbReference>
<gene>
    <name evidence="2" type="ORF">RHSIM_Rhsim05G0076500</name>
</gene>
<feature type="compositionally biased region" description="Pro residues" evidence="1">
    <location>
        <begin position="397"/>
        <end position="406"/>
    </location>
</feature>
<dbReference type="Gene3D" id="1.10.287.890">
    <property type="entry name" value="Crystal structure of tRNA isopentenylpyrophosphate transferase (bh2366) domain"/>
    <property type="match status" value="1"/>
</dbReference>
<feature type="region of interest" description="Disordered" evidence="1">
    <location>
        <begin position="347"/>
        <end position="422"/>
    </location>
</feature>
<evidence type="ECO:0000313" key="2">
    <source>
        <dbReference type="EMBL" id="KAF7144149.1"/>
    </source>
</evidence>
<dbReference type="OrthoDB" id="1845088at2759"/>
<dbReference type="PANTHER" id="PTHR47481:SF31">
    <property type="entry name" value="OS01G0873500 PROTEIN"/>
    <property type="match status" value="1"/>
</dbReference>
<reference evidence="2" key="1">
    <citation type="submission" date="2019-11" db="EMBL/GenBank/DDBJ databases">
        <authorList>
            <person name="Liu Y."/>
            <person name="Hou J."/>
            <person name="Li T.-Q."/>
            <person name="Guan C.-H."/>
            <person name="Wu X."/>
            <person name="Wu H.-Z."/>
            <person name="Ling F."/>
            <person name="Zhang R."/>
            <person name="Shi X.-G."/>
            <person name="Ren J.-P."/>
            <person name="Chen E.-F."/>
            <person name="Sun J.-M."/>
        </authorList>
    </citation>
    <scope>NUCLEOTIDE SEQUENCE</scope>
    <source>
        <strain evidence="2">Adult_tree_wgs_1</strain>
        <tissue evidence="2">Leaves</tissue>
    </source>
</reference>
<proteinExistence type="predicted"/>
<dbReference type="Proteomes" id="UP000626092">
    <property type="component" value="Unassembled WGS sequence"/>
</dbReference>
<dbReference type="InterPro" id="IPR027417">
    <property type="entry name" value="P-loop_NTPase"/>
</dbReference>
<protein>
    <recommendedName>
        <fullName evidence="4">Retrotransposon Copia-like N-terminal domain-containing protein</fullName>
    </recommendedName>
</protein>
<dbReference type="AlphaFoldDB" id="A0A834GZG4"/>
<sequence length="503" mass="56536">MDSSSRSLFSFPFSNISNHVSVKLDSENYLLWRDQFMPLLECNDLFGYVDGSIRPPGQTILDKDAQKKIENSEYKVWQRTDKFVLSCIKATLSPSTSAHVLGLQTSKQVWGALETLFQQQSQAHLDHLRDRLQNIKKGTYSAEECVAEIKIIADKLAAINHPVFDSELVTRALNGLQHEQNYIPFVYAIENRERPPSFDDLRARLLVHEQRVNGLPLNQSSAVAPIGSQTAEIALVSPTNPQRFDFQCDNGVGGQYNRGGYGHREGRFHGGRGNCGGGQNVGRWNGHGGHGNGRNYSRDARGFDRGYRHHKVACQICHNEGHFADRCNFRYSRNPWHDNRNNFDDRSSVSISGSSSASGLPHDPFPNNHTSVDTQHGSEAAHTDISEENLTISDQPPVLPLTPPAPSHSMVTRSKDGTRRPSTKYAIDYGLMAQLRSSLRYSCMVKMDKKSKEVLLRAAIDEIKTNTHKLVLSQSAKIQRLRKELGWLMHRLDVTHSVREERG</sequence>